<name>A0ABT3ITV2_9BACT</name>
<evidence type="ECO:0000313" key="1">
    <source>
        <dbReference type="EMBL" id="MCW3487417.1"/>
    </source>
</evidence>
<evidence type="ECO:0000313" key="2">
    <source>
        <dbReference type="Proteomes" id="UP001207742"/>
    </source>
</evidence>
<comment type="caution">
    <text evidence="1">The sequence shown here is derived from an EMBL/GenBank/DDBJ whole genome shotgun (WGS) entry which is preliminary data.</text>
</comment>
<protein>
    <submittedName>
        <fullName evidence="1">Uncharacterized protein</fullName>
    </submittedName>
</protein>
<dbReference type="EMBL" id="JAPDNS010000002">
    <property type="protein sequence ID" value="MCW3487417.1"/>
    <property type="molecule type" value="Genomic_DNA"/>
</dbReference>
<dbReference type="RefSeq" id="WP_264734226.1">
    <property type="nucleotide sequence ID" value="NZ_JAPDNR010000001.1"/>
</dbReference>
<accession>A0ABT3ITV2</accession>
<sequence>MSLIVLSNVSCKKSEDDNSRQRRFVSFKLDSKIYLAENPKGTIYVPNFSDDNPLNDFPKMEITAQSYTGDVITFTLATAALPFKPGTYPCTKKGNSMLIALNNSMRIALSSKASTDFYITITRIDNITVEGTFAGTLVDTTISSITKKATDGAFRAVITQVSQ</sequence>
<organism evidence="1 2">
    <name type="scientific">Chitinophaga nivalis</name>
    <dbReference type="NCBI Taxonomy" id="2991709"/>
    <lineage>
        <taxon>Bacteria</taxon>
        <taxon>Pseudomonadati</taxon>
        <taxon>Bacteroidota</taxon>
        <taxon>Chitinophagia</taxon>
        <taxon>Chitinophagales</taxon>
        <taxon>Chitinophagaceae</taxon>
        <taxon>Chitinophaga</taxon>
    </lineage>
</organism>
<gene>
    <name evidence="1" type="ORF">OL497_26205</name>
</gene>
<reference evidence="1 2" key="1">
    <citation type="submission" date="2022-10" db="EMBL/GenBank/DDBJ databases">
        <title>Chitinophaga nivalis PC15 sp. nov., isolated from Pyeongchang county, South Korea.</title>
        <authorList>
            <person name="Trinh H.N."/>
        </authorList>
    </citation>
    <scope>NUCLEOTIDE SEQUENCE [LARGE SCALE GENOMIC DNA]</scope>
    <source>
        <strain evidence="1 2">PC14</strain>
    </source>
</reference>
<keyword evidence="2" id="KW-1185">Reference proteome</keyword>
<proteinExistence type="predicted"/>
<dbReference type="Proteomes" id="UP001207742">
    <property type="component" value="Unassembled WGS sequence"/>
</dbReference>